<name>A0A9X2C2R1_9BURK</name>
<dbReference type="RefSeq" id="WP_275683141.1">
    <property type="nucleotide sequence ID" value="NZ_JAJLJH010000003.1"/>
</dbReference>
<accession>A0A9X2C2R1</accession>
<evidence type="ECO:0000313" key="3">
    <source>
        <dbReference type="Proteomes" id="UP001139353"/>
    </source>
</evidence>
<dbReference type="EMBL" id="JAJLJH010000003">
    <property type="protein sequence ID" value="MCK9687109.1"/>
    <property type="molecule type" value="Genomic_DNA"/>
</dbReference>
<feature type="transmembrane region" description="Helical" evidence="1">
    <location>
        <begin position="109"/>
        <end position="133"/>
    </location>
</feature>
<keyword evidence="1" id="KW-1133">Transmembrane helix</keyword>
<gene>
    <name evidence="2" type="ORF">LPC04_15465</name>
</gene>
<evidence type="ECO:0000313" key="2">
    <source>
        <dbReference type="EMBL" id="MCK9687109.1"/>
    </source>
</evidence>
<comment type="caution">
    <text evidence="2">The sequence shown here is derived from an EMBL/GenBank/DDBJ whole genome shotgun (WGS) entry which is preliminary data.</text>
</comment>
<keyword evidence="1" id="KW-0812">Transmembrane</keyword>
<protein>
    <submittedName>
        <fullName evidence="2">Uncharacterized protein</fullName>
    </submittedName>
</protein>
<organism evidence="2 3">
    <name type="scientific">Scleromatobacter humisilvae</name>
    <dbReference type="NCBI Taxonomy" id="2897159"/>
    <lineage>
        <taxon>Bacteria</taxon>
        <taxon>Pseudomonadati</taxon>
        <taxon>Pseudomonadota</taxon>
        <taxon>Betaproteobacteria</taxon>
        <taxon>Burkholderiales</taxon>
        <taxon>Sphaerotilaceae</taxon>
        <taxon>Scleromatobacter</taxon>
    </lineage>
</organism>
<dbReference type="Proteomes" id="UP001139353">
    <property type="component" value="Unassembled WGS sequence"/>
</dbReference>
<sequence>MARTLGPCRISFNEVLDDISDRVLRGDAPEVEVTIHPIVHVAARRPQLLVEHAKAYGDLVLEEGRRTLASLVVHAVLYAAAAVLGVLGLVLAGVAVLLYAAVPGELRDAWLLVALPCATMVAAGACVIVARVLPIDVNLDVLGRQVRADIDMIHQAEQP</sequence>
<proteinExistence type="predicted"/>
<reference evidence="2" key="1">
    <citation type="submission" date="2021-11" db="EMBL/GenBank/DDBJ databases">
        <title>BS-T2-15 a new species belonging to the Comamonadaceae family isolated from the soil of a French oak forest.</title>
        <authorList>
            <person name="Mieszkin S."/>
            <person name="Alain K."/>
        </authorList>
    </citation>
    <scope>NUCLEOTIDE SEQUENCE</scope>
    <source>
        <strain evidence="2">BS-T2-15</strain>
    </source>
</reference>
<feature type="transmembrane region" description="Helical" evidence="1">
    <location>
        <begin position="75"/>
        <end position="102"/>
    </location>
</feature>
<keyword evidence="3" id="KW-1185">Reference proteome</keyword>
<keyword evidence="1" id="KW-0472">Membrane</keyword>
<dbReference type="AlphaFoldDB" id="A0A9X2C2R1"/>
<evidence type="ECO:0000256" key="1">
    <source>
        <dbReference type="SAM" id="Phobius"/>
    </source>
</evidence>